<protein>
    <submittedName>
        <fullName evidence="7">RNA polymerase sigma-70 factor, ECF subfamily</fullName>
    </submittedName>
</protein>
<dbReference type="AlphaFoldDB" id="A0A1H8A139"/>
<dbReference type="NCBIfam" id="NF009165">
    <property type="entry name" value="PRK12512.1"/>
    <property type="match status" value="1"/>
</dbReference>
<keyword evidence="8" id="KW-1185">Reference proteome</keyword>
<evidence type="ECO:0000259" key="6">
    <source>
        <dbReference type="Pfam" id="PF04542"/>
    </source>
</evidence>
<dbReference type="InterPro" id="IPR039425">
    <property type="entry name" value="RNA_pol_sigma-70-like"/>
</dbReference>
<dbReference type="PANTHER" id="PTHR43133">
    <property type="entry name" value="RNA POLYMERASE ECF-TYPE SIGMA FACTO"/>
    <property type="match status" value="1"/>
</dbReference>
<dbReference type="SUPFAM" id="SSF88946">
    <property type="entry name" value="Sigma2 domain of RNA polymerase sigma factors"/>
    <property type="match status" value="1"/>
</dbReference>
<evidence type="ECO:0000256" key="2">
    <source>
        <dbReference type="ARBA" id="ARBA00023015"/>
    </source>
</evidence>
<dbReference type="RefSeq" id="WP_091296734.1">
    <property type="nucleotide sequence ID" value="NZ_FOCE01000001.1"/>
</dbReference>
<dbReference type="GO" id="GO:0016987">
    <property type="term" value="F:sigma factor activity"/>
    <property type="evidence" value="ECO:0007669"/>
    <property type="project" value="UniProtKB-KW"/>
</dbReference>
<dbReference type="OrthoDB" id="7041663at2"/>
<organism evidence="7 8">
    <name type="scientific">Gemmobacter aquatilis</name>
    <dbReference type="NCBI Taxonomy" id="933059"/>
    <lineage>
        <taxon>Bacteria</taxon>
        <taxon>Pseudomonadati</taxon>
        <taxon>Pseudomonadota</taxon>
        <taxon>Alphaproteobacteria</taxon>
        <taxon>Rhodobacterales</taxon>
        <taxon>Paracoccaceae</taxon>
        <taxon>Gemmobacter</taxon>
    </lineage>
</organism>
<reference evidence="7 8" key="1">
    <citation type="submission" date="2016-10" db="EMBL/GenBank/DDBJ databases">
        <authorList>
            <person name="de Groot N.N."/>
        </authorList>
    </citation>
    <scope>NUCLEOTIDE SEQUENCE [LARGE SCALE GENOMIC DNA]</scope>
    <source>
        <strain evidence="7 8">DSM 3857</strain>
    </source>
</reference>
<sequence length="181" mass="20110">MTDTERDWAALMRAANAGDGRAYARLLHAITPVLRGIVRARGRALPPDRHEDIVQEVLLAIHEKRHTWRDDSPLRPWLFAVARHKVIDAFRRRGAAVHLPIEDFTEILEAVAGPEPLAARDAERMLAQIDARSAEIVRAVSLEGEEAGAVGARLSMSEGAVRVAFHRAMKRLAALGQRPER</sequence>
<evidence type="ECO:0000313" key="7">
    <source>
        <dbReference type="EMBL" id="SEM63499.1"/>
    </source>
</evidence>
<evidence type="ECO:0000256" key="1">
    <source>
        <dbReference type="ARBA" id="ARBA00010641"/>
    </source>
</evidence>
<evidence type="ECO:0000256" key="4">
    <source>
        <dbReference type="ARBA" id="ARBA00023125"/>
    </source>
</evidence>
<name>A0A1H8A139_9RHOB</name>
<feature type="domain" description="RNA polymerase sigma-70 region 2" evidence="6">
    <location>
        <begin position="33"/>
        <end position="94"/>
    </location>
</feature>
<dbReference type="InterPro" id="IPR007627">
    <property type="entry name" value="RNA_pol_sigma70_r2"/>
</dbReference>
<keyword evidence="4" id="KW-0238">DNA-binding</keyword>
<dbReference type="Gene3D" id="1.10.10.10">
    <property type="entry name" value="Winged helix-like DNA-binding domain superfamily/Winged helix DNA-binding domain"/>
    <property type="match status" value="1"/>
</dbReference>
<dbReference type="SUPFAM" id="SSF88659">
    <property type="entry name" value="Sigma3 and sigma4 domains of RNA polymerase sigma factors"/>
    <property type="match status" value="1"/>
</dbReference>
<proteinExistence type="inferred from homology"/>
<dbReference type="GO" id="GO:0003677">
    <property type="term" value="F:DNA binding"/>
    <property type="evidence" value="ECO:0007669"/>
    <property type="project" value="UniProtKB-KW"/>
</dbReference>
<dbReference type="GO" id="GO:0006352">
    <property type="term" value="P:DNA-templated transcription initiation"/>
    <property type="evidence" value="ECO:0007669"/>
    <property type="project" value="InterPro"/>
</dbReference>
<dbReference type="Pfam" id="PF04542">
    <property type="entry name" value="Sigma70_r2"/>
    <property type="match status" value="1"/>
</dbReference>
<dbReference type="NCBIfam" id="TIGR02937">
    <property type="entry name" value="sigma70-ECF"/>
    <property type="match status" value="1"/>
</dbReference>
<dbReference type="Gene3D" id="1.10.1740.10">
    <property type="match status" value="1"/>
</dbReference>
<keyword evidence="2" id="KW-0805">Transcription regulation</keyword>
<dbReference type="InterPro" id="IPR036388">
    <property type="entry name" value="WH-like_DNA-bd_sf"/>
</dbReference>
<evidence type="ECO:0000313" key="8">
    <source>
        <dbReference type="Proteomes" id="UP000198761"/>
    </source>
</evidence>
<dbReference type="InterPro" id="IPR014284">
    <property type="entry name" value="RNA_pol_sigma-70_dom"/>
</dbReference>
<dbReference type="InterPro" id="IPR013325">
    <property type="entry name" value="RNA_pol_sigma_r2"/>
</dbReference>
<dbReference type="PANTHER" id="PTHR43133:SF58">
    <property type="entry name" value="ECF RNA POLYMERASE SIGMA FACTOR SIGD"/>
    <property type="match status" value="1"/>
</dbReference>
<dbReference type="Proteomes" id="UP000198761">
    <property type="component" value="Unassembled WGS sequence"/>
</dbReference>
<accession>A0A1H8A139</accession>
<gene>
    <name evidence="7" type="ORF">SAMN04488103_101696</name>
</gene>
<evidence type="ECO:0000256" key="5">
    <source>
        <dbReference type="ARBA" id="ARBA00023163"/>
    </source>
</evidence>
<dbReference type="InterPro" id="IPR013324">
    <property type="entry name" value="RNA_pol_sigma_r3/r4-like"/>
</dbReference>
<comment type="similarity">
    <text evidence="1">Belongs to the sigma-70 factor family. ECF subfamily.</text>
</comment>
<keyword evidence="5" id="KW-0804">Transcription</keyword>
<dbReference type="EMBL" id="FOCE01000001">
    <property type="protein sequence ID" value="SEM63499.1"/>
    <property type="molecule type" value="Genomic_DNA"/>
</dbReference>
<keyword evidence="3" id="KW-0731">Sigma factor</keyword>
<dbReference type="STRING" id="933059.SAMN04488103_101696"/>
<evidence type="ECO:0000256" key="3">
    <source>
        <dbReference type="ARBA" id="ARBA00023082"/>
    </source>
</evidence>